<keyword evidence="1" id="KW-0732">Signal</keyword>
<dbReference type="Pfam" id="PF16998">
    <property type="entry name" value="17kDa_Anti_2"/>
    <property type="match status" value="1"/>
</dbReference>
<dbReference type="AlphaFoldDB" id="A0A939JU64"/>
<name>A0A939JU64_9HYPH</name>
<feature type="domain" description="Surface antigen" evidence="2">
    <location>
        <begin position="34"/>
        <end position="135"/>
    </location>
</feature>
<accession>A0A939JU64</accession>
<evidence type="ECO:0000259" key="2">
    <source>
        <dbReference type="Pfam" id="PF16998"/>
    </source>
</evidence>
<dbReference type="EMBL" id="JAFMPP010000007">
    <property type="protein sequence ID" value="MBO0662855.1"/>
    <property type="molecule type" value="Genomic_DNA"/>
</dbReference>
<dbReference type="PROSITE" id="PS51257">
    <property type="entry name" value="PROKAR_LIPOPROTEIN"/>
    <property type="match status" value="1"/>
</dbReference>
<sequence>MLGYKTICVLAVFLGVQGCVVAGPTIEQTLSLDQTVTGSIATPPTKADTVTESDRMIVRNAVSSADIASGSRRFAWSNPETGSSGVISDLNQFRDGENICRNFETSRQRFDGIALYRGRACTAGAGQWALLEFAKS</sequence>
<protein>
    <recommendedName>
        <fullName evidence="2">Surface antigen domain-containing protein</fullName>
    </recommendedName>
</protein>
<feature type="signal peptide" evidence="1">
    <location>
        <begin position="1"/>
        <end position="22"/>
    </location>
</feature>
<keyword evidence="4" id="KW-1185">Reference proteome</keyword>
<evidence type="ECO:0000313" key="4">
    <source>
        <dbReference type="Proteomes" id="UP000664122"/>
    </source>
</evidence>
<feature type="chain" id="PRO_5037796840" description="Surface antigen domain-containing protein" evidence="1">
    <location>
        <begin position="23"/>
        <end position="136"/>
    </location>
</feature>
<organism evidence="3 4">
    <name type="scientific">Jiella flava</name>
    <dbReference type="NCBI Taxonomy" id="2816857"/>
    <lineage>
        <taxon>Bacteria</taxon>
        <taxon>Pseudomonadati</taxon>
        <taxon>Pseudomonadota</taxon>
        <taxon>Alphaproteobacteria</taxon>
        <taxon>Hyphomicrobiales</taxon>
        <taxon>Aurantimonadaceae</taxon>
        <taxon>Jiella</taxon>
    </lineage>
</organism>
<dbReference type="InterPro" id="IPR032635">
    <property type="entry name" value="Anti_2"/>
</dbReference>
<gene>
    <name evidence="3" type="ORF">J1C48_09720</name>
</gene>
<evidence type="ECO:0000256" key="1">
    <source>
        <dbReference type="SAM" id="SignalP"/>
    </source>
</evidence>
<dbReference type="Proteomes" id="UP000664122">
    <property type="component" value="Unassembled WGS sequence"/>
</dbReference>
<comment type="caution">
    <text evidence="3">The sequence shown here is derived from an EMBL/GenBank/DDBJ whole genome shotgun (WGS) entry which is preliminary data.</text>
</comment>
<evidence type="ECO:0000313" key="3">
    <source>
        <dbReference type="EMBL" id="MBO0662855.1"/>
    </source>
</evidence>
<proteinExistence type="predicted"/>
<dbReference type="RefSeq" id="WP_207257648.1">
    <property type="nucleotide sequence ID" value="NZ_JAFMPP010000007.1"/>
</dbReference>
<reference evidence="3" key="1">
    <citation type="submission" date="2021-03" db="EMBL/GenBank/DDBJ databases">
        <title>Whole genome sequence of Jiella sp. CQZ9-1.</title>
        <authorList>
            <person name="Tuo L."/>
        </authorList>
    </citation>
    <scope>NUCLEOTIDE SEQUENCE</scope>
    <source>
        <strain evidence="3">CQZ9-1</strain>
    </source>
</reference>